<dbReference type="InterPro" id="IPR029044">
    <property type="entry name" value="Nucleotide-diphossugar_trans"/>
</dbReference>
<sequence>MEQQGTGVIIVAGGSGSRLGGPLPKQFRMLGSLPVLGHAINAFARTLHSTQIVVVLPEGQIDFWKNLAARFDIAKHTCTAGGLQRFHSVRNGLSALPRTVVLIAVHDGVRPLVSSDLILETVECAAAHGTAIPVVEAVDSLRQLTPDGSHPIDRNTLRIVQTPQVFDAELLRRAYELDYSPDFTDDASVVERAGHAVTLCHGERGNLKITTADDLPIAEAILLSRASREENL</sequence>
<keyword evidence="2 3" id="KW-0548">Nucleotidyltransferase</keyword>
<dbReference type="SUPFAM" id="SSF53448">
    <property type="entry name" value="Nucleotide-diphospho-sugar transferases"/>
    <property type="match status" value="1"/>
</dbReference>
<feature type="site" description="Transition state stabilizer" evidence="3">
    <location>
        <position position="25"/>
    </location>
</feature>
<dbReference type="CDD" id="cd02516">
    <property type="entry name" value="CDP-ME_synthetase"/>
    <property type="match status" value="1"/>
</dbReference>
<dbReference type="GO" id="GO:0050518">
    <property type="term" value="F:2-C-methyl-D-erythritol 4-phosphate cytidylyltransferase activity"/>
    <property type="evidence" value="ECO:0007669"/>
    <property type="project" value="UniProtKB-UniRule"/>
</dbReference>
<dbReference type="InterPro" id="IPR001228">
    <property type="entry name" value="IspD"/>
</dbReference>
<comment type="catalytic activity">
    <reaction evidence="3">
        <text>2-C-methyl-D-erythritol 4-phosphate + CTP + H(+) = 4-CDP-2-C-methyl-D-erythritol + diphosphate</text>
        <dbReference type="Rhea" id="RHEA:13429"/>
        <dbReference type="ChEBI" id="CHEBI:15378"/>
        <dbReference type="ChEBI" id="CHEBI:33019"/>
        <dbReference type="ChEBI" id="CHEBI:37563"/>
        <dbReference type="ChEBI" id="CHEBI:57823"/>
        <dbReference type="ChEBI" id="CHEBI:58262"/>
        <dbReference type="EC" id="2.7.7.60"/>
    </reaction>
</comment>
<comment type="caution">
    <text evidence="4">The sequence shown here is derived from an EMBL/GenBank/DDBJ whole genome shotgun (WGS) entry which is preliminary data.</text>
</comment>
<dbReference type="NCBIfam" id="NF001186">
    <property type="entry name" value="PRK00155.2-3"/>
    <property type="match status" value="1"/>
</dbReference>
<dbReference type="PANTHER" id="PTHR32125:SF4">
    <property type="entry name" value="2-C-METHYL-D-ERYTHRITOL 4-PHOSPHATE CYTIDYLYLTRANSFERASE, CHLOROPLASTIC"/>
    <property type="match status" value="1"/>
</dbReference>
<dbReference type="AlphaFoldDB" id="A0A1Q6FD60"/>
<dbReference type="EMBL" id="MNQH01000001">
    <property type="protein sequence ID" value="OKY96722.1"/>
    <property type="molecule type" value="Genomic_DNA"/>
</dbReference>
<dbReference type="Pfam" id="PF01128">
    <property type="entry name" value="IspD"/>
    <property type="match status" value="1"/>
</dbReference>
<gene>
    <name evidence="3" type="primary">ispD</name>
    <name evidence="4" type="ORF">BHV66_01265</name>
</gene>
<evidence type="ECO:0000256" key="1">
    <source>
        <dbReference type="ARBA" id="ARBA00022679"/>
    </source>
</evidence>
<dbReference type="UniPathway" id="UPA00056">
    <property type="reaction ID" value="UER00093"/>
</dbReference>
<organism evidence="4 5">
    <name type="scientific">Alistipes putredinis</name>
    <dbReference type="NCBI Taxonomy" id="28117"/>
    <lineage>
        <taxon>Bacteria</taxon>
        <taxon>Pseudomonadati</taxon>
        <taxon>Bacteroidota</taxon>
        <taxon>Bacteroidia</taxon>
        <taxon>Bacteroidales</taxon>
        <taxon>Rikenellaceae</taxon>
        <taxon>Alistipes</taxon>
    </lineage>
</organism>
<keyword evidence="1 3" id="KW-0808">Transferase</keyword>
<dbReference type="NCBIfam" id="TIGR00453">
    <property type="entry name" value="ispD"/>
    <property type="match status" value="1"/>
</dbReference>
<dbReference type="EC" id="2.7.7.60" evidence="3"/>
<name>A0A1Q6FD60_9BACT</name>
<reference evidence="4 5" key="1">
    <citation type="journal article" date="2016" name="Nat. Biotechnol.">
        <title>Measurement of bacterial replication rates in microbial communities.</title>
        <authorList>
            <person name="Brown C.T."/>
            <person name="Olm M.R."/>
            <person name="Thomas B.C."/>
            <person name="Banfield J.F."/>
        </authorList>
    </citation>
    <scope>NUCLEOTIDE SEQUENCE [LARGE SCALE GENOMIC DNA]</scope>
    <source>
        <strain evidence="4">CAG:67_53_122</strain>
    </source>
</reference>
<comment type="similarity">
    <text evidence="3">Belongs to the IspD/TarI cytidylyltransferase family. IspD subfamily.</text>
</comment>
<protein>
    <recommendedName>
        <fullName evidence="3">2-C-methyl-D-erythritol 4-phosphate cytidylyltransferase</fullName>
        <ecNumber evidence="3">2.7.7.60</ecNumber>
    </recommendedName>
    <alternativeName>
        <fullName evidence="3">4-diphosphocytidyl-2C-methyl-D-erythritol synthase</fullName>
    </alternativeName>
    <alternativeName>
        <fullName evidence="3">MEP cytidylyltransferase</fullName>
        <shortName evidence="3">MCT</shortName>
    </alternativeName>
</protein>
<dbReference type="RefSeq" id="WP_278338923.1">
    <property type="nucleotide sequence ID" value="NZ_CAJJWD010000003.1"/>
</dbReference>
<evidence type="ECO:0000313" key="5">
    <source>
        <dbReference type="Proteomes" id="UP000187417"/>
    </source>
</evidence>
<proteinExistence type="inferred from homology"/>
<accession>A0A1Q6FD60</accession>
<dbReference type="STRING" id="28117.BHV66_01265"/>
<dbReference type="Gene3D" id="3.90.550.10">
    <property type="entry name" value="Spore Coat Polysaccharide Biosynthesis Protein SpsA, Chain A"/>
    <property type="match status" value="1"/>
</dbReference>
<comment type="function">
    <text evidence="3">Catalyzes the formation of 4-diphosphocytidyl-2-C-methyl-D-erythritol from CTP and 2-C-methyl-D-erythritol 4-phosphate (MEP).</text>
</comment>
<evidence type="ECO:0000256" key="2">
    <source>
        <dbReference type="ARBA" id="ARBA00022695"/>
    </source>
</evidence>
<keyword evidence="3" id="KW-0414">Isoprene biosynthesis</keyword>
<evidence type="ECO:0000256" key="3">
    <source>
        <dbReference type="HAMAP-Rule" id="MF_00108"/>
    </source>
</evidence>
<feature type="site" description="Positions MEP for the nucleophilic attack" evidence="3">
    <location>
        <position position="208"/>
    </location>
</feature>
<dbReference type="HAMAP" id="MF_00108">
    <property type="entry name" value="IspD"/>
    <property type="match status" value="1"/>
</dbReference>
<feature type="site" description="Positions MEP for the nucleophilic attack" evidence="3">
    <location>
        <position position="154"/>
    </location>
</feature>
<dbReference type="PANTHER" id="PTHR32125">
    <property type="entry name" value="2-C-METHYL-D-ERYTHRITOL 4-PHOSPHATE CYTIDYLYLTRANSFERASE, CHLOROPLASTIC"/>
    <property type="match status" value="1"/>
</dbReference>
<evidence type="ECO:0000313" key="4">
    <source>
        <dbReference type="EMBL" id="OKY96722.1"/>
    </source>
</evidence>
<dbReference type="InterPro" id="IPR034683">
    <property type="entry name" value="IspD/TarI"/>
</dbReference>
<dbReference type="GO" id="GO:0019288">
    <property type="term" value="P:isopentenyl diphosphate biosynthetic process, methylerythritol 4-phosphate pathway"/>
    <property type="evidence" value="ECO:0007669"/>
    <property type="project" value="UniProtKB-UniRule"/>
</dbReference>
<comment type="pathway">
    <text evidence="3">Isoprenoid biosynthesis; isopentenyl diphosphate biosynthesis via DXP pathway; isopentenyl diphosphate from 1-deoxy-D-xylulose 5-phosphate: step 2/6.</text>
</comment>
<dbReference type="Proteomes" id="UP000187417">
    <property type="component" value="Unassembled WGS sequence"/>
</dbReference>
<dbReference type="FunFam" id="3.90.550.10:FF:000003">
    <property type="entry name" value="2-C-methyl-D-erythritol 4-phosphate cytidylyltransferase"/>
    <property type="match status" value="1"/>
</dbReference>
<dbReference type="InterPro" id="IPR050088">
    <property type="entry name" value="IspD/TarI_cytidylyltransf_bact"/>
</dbReference>
<feature type="site" description="Transition state stabilizer" evidence="3">
    <location>
        <position position="18"/>
    </location>
</feature>